<dbReference type="RefSeq" id="WP_199603883.1">
    <property type="nucleotide sequence ID" value="NZ_JAEHJZ010000495.1"/>
</dbReference>
<keyword evidence="3" id="KW-1185">Reference proteome</keyword>
<dbReference type="Proteomes" id="UP000662373">
    <property type="component" value="Unassembled WGS sequence"/>
</dbReference>
<feature type="non-terminal residue" evidence="2">
    <location>
        <position position="1"/>
    </location>
</feature>
<evidence type="ECO:0000313" key="3">
    <source>
        <dbReference type="Proteomes" id="UP000662373"/>
    </source>
</evidence>
<evidence type="ECO:0000313" key="2">
    <source>
        <dbReference type="EMBL" id="MBJ7883267.1"/>
    </source>
</evidence>
<gene>
    <name evidence="2" type="ORF">JEM65_21870</name>
</gene>
<feature type="region of interest" description="Disordered" evidence="1">
    <location>
        <begin position="61"/>
        <end position="84"/>
    </location>
</feature>
<dbReference type="EMBL" id="JAEHJZ010000495">
    <property type="protein sequence ID" value="MBJ7883267.1"/>
    <property type="molecule type" value="Genomic_DNA"/>
</dbReference>
<dbReference type="AlphaFoldDB" id="A0A934NL34"/>
<accession>A0A934NL34</accession>
<feature type="compositionally biased region" description="Basic and acidic residues" evidence="1">
    <location>
        <begin position="61"/>
        <end position="71"/>
    </location>
</feature>
<reference evidence="2 3" key="1">
    <citation type="submission" date="2020-09" db="EMBL/GenBank/DDBJ databases">
        <title>Draft genome of Gelidibacter salicanalis PAMC21136.</title>
        <authorList>
            <person name="Park H."/>
        </authorList>
    </citation>
    <scope>NUCLEOTIDE SEQUENCE [LARGE SCALE GENOMIC DNA]</scope>
    <source>
        <strain evidence="2 3">PAMC21136</strain>
    </source>
</reference>
<sequence>PPIRNANNFRSNFVPALSAEDLGFAKMKFIEFVQKVNAALDESSMPEMKVFQSKFIESENPKEALHDSDHKAIHHQHHKTPWDGLETAPNELLIHYIHQS</sequence>
<protein>
    <submittedName>
        <fullName evidence="2">Uncharacterized protein</fullName>
    </submittedName>
</protein>
<evidence type="ECO:0000256" key="1">
    <source>
        <dbReference type="SAM" id="MobiDB-lite"/>
    </source>
</evidence>
<name>A0A934NL34_9FLAO</name>
<proteinExistence type="predicted"/>
<comment type="caution">
    <text evidence="2">The sequence shown here is derived from an EMBL/GenBank/DDBJ whole genome shotgun (WGS) entry which is preliminary data.</text>
</comment>
<organism evidence="2 3">
    <name type="scientific">Gelidibacter salicanalis</name>
    <dbReference type="NCBI Taxonomy" id="291193"/>
    <lineage>
        <taxon>Bacteria</taxon>
        <taxon>Pseudomonadati</taxon>
        <taxon>Bacteroidota</taxon>
        <taxon>Flavobacteriia</taxon>
        <taxon>Flavobacteriales</taxon>
        <taxon>Flavobacteriaceae</taxon>
        <taxon>Gelidibacter</taxon>
    </lineage>
</organism>